<dbReference type="PANTHER" id="PTHR38846:SF1">
    <property type="entry name" value="C3H1-TYPE DOMAIN-CONTAINING PROTEIN"/>
    <property type="match status" value="1"/>
</dbReference>
<accession>N1QKK4</accession>
<gene>
    <name evidence="1" type="ORF">SEPMUDRAFT_113765</name>
</gene>
<dbReference type="RefSeq" id="XP_016765907.1">
    <property type="nucleotide sequence ID" value="XM_016901051.1"/>
</dbReference>
<proteinExistence type="predicted"/>
<reference evidence="1 2" key="1">
    <citation type="journal article" date="2012" name="PLoS Pathog.">
        <title>Diverse lifestyles and strategies of plant pathogenesis encoded in the genomes of eighteen Dothideomycetes fungi.</title>
        <authorList>
            <person name="Ohm R.A."/>
            <person name="Feau N."/>
            <person name="Henrissat B."/>
            <person name="Schoch C.L."/>
            <person name="Horwitz B.A."/>
            <person name="Barry K.W."/>
            <person name="Condon B.J."/>
            <person name="Copeland A.C."/>
            <person name="Dhillon B."/>
            <person name="Glaser F."/>
            <person name="Hesse C.N."/>
            <person name="Kosti I."/>
            <person name="LaButti K."/>
            <person name="Lindquist E.A."/>
            <person name="Lucas S."/>
            <person name="Salamov A.A."/>
            <person name="Bradshaw R.E."/>
            <person name="Ciuffetti L."/>
            <person name="Hamelin R.C."/>
            <person name="Kema G.H.J."/>
            <person name="Lawrence C."/>
            <person name="Scott J.A."/>
            <person name="Spatafora J.W."/>
            <person name="Turgeon B.G."/>
            <person name="de Wit P.J.G.M."/>
            <person name="Zhong S."/>
            <person name="Goodwin S.B."/>
            <person name="Grigoriev I.V."/>
        </authorList>
    </citation>
    <scope>NUCLEOTIDE SEQUENCE [LARGE SCALE GENOMIC DNA]</scope>
    <source>
        <strain evidence="1 2">SO2202</strain>
    </source>
</reference>
<dbReference type="OMA" id="DIGIHKE"/>
<dbReference type="EMBL" id="KB456260">
    <property type="protein sequence ID" value="EMF17786.1"/>
    <property type="molecule type" value="Genomic_DNA"/>
</dbReference>
<sequence>MAKTKAQKIRATIDYFEQTYGSTPTLATWQAFCRDVGVNEGNSITQCKKILKSVNVNIVDFVSARKSGQAVTHFASRGALARYIQAYPKKRFPLKRAKEDSFLKMLLIHLF</sequence>
<organism evidence="1 2">
    <name type="scientific">Sphaerulina musiva (strain SO2202)</name>
    <name type="common">Poplar stem canker fungus</name>
    <name type="synonym">Septoria musiva</name>
    <dbReference type="NCBI Taxonomy" id="692275"/>
    <lineage>
        <taxon>Eukaryota</taxon>
        <taxon>Fungi</taxon>
        <taxon>Dikarya</taxon>
        <taxon>Ascomycota</taxon>
        <taxon>Pezizomycotina</taxon>
        <taxon>Dothideomycetes</taxon>
        <taxon>Dothideomycetidae</taxon>
        <taxon>Mycosphaerellales</taxon>
        <taxon>Mycosphaerellaceae</taxon>
        <taxon>Sphaerulina</taxon>
    </lineage>
</organism>
<protein>
    <submittedName>
        <fullName evidence="1">Uncharacterized protein</fullName>
    </submittedName>
</protein>
<evidence type="ECO:0000313" key="1">
    <source>
        <dbReference type="EMBL" id="EMF17786.1"/>
    </source>
</evidence>
<dbReference type="AlphaFoldDB" id="N1QKK4"/>
<name>N1QKK4_SPHMS</name>
<evidence type="ECO:0000313" key="2">
    <source>
        <dbReference type="Proteomes" id="UP000016931"/>
    </source>
</evidence>
<keyword evidence="2" id="KW-1185">Reference proteome</keyword>
<dbReference type="HOGENOM" id="CLU_053382_5_0_1"/>
<dbReference type="eggNOG" id="ENOG502SUS8">
    <property type="taxonomic scope" value="Eukaryota"/>
</dbReference>
<dbReference type="PANTHER" id="PTHR38846">
    <property type="entry name" value="C3H1-TYPE DOMAIN-CONTAINING PROTEIN"/>
    <property type="match status" value="1"/>
</dbReference>
<dbReference type="Proteomes" id="UP000016931">
    <property type="component" value="Unassembled WGS sequence"/>
</dbReference>
<dbReference type="OrthoDB" id="6105938at2759"/>
<dbReference type="GeneID" id="27898188"/>